<sequence length="177" mass="20050">MPGADKPVRARQRVLAGGITQERTCEQKASKRPGTVKRPRCWRFSIGSAPLTSITKIDAQVRGGETRQDYKDTRRFPLEAPSCALLFRPCRLPDTCPPFSLREAWRFLIAHAVGISVRCRSFAPSWAVCTNPPFSPTAAPYPVTIVLMERKLTLRDFGHEIIKKDLHLDPFKLKMKF</sequence>
<organism evidence="1 2">
    <name type="scientific">Musa acuminata subsp. malaccensis</name>
    <name type="common">Wild banana</name>
    <name type="synonym">Musa malaccensis</name>
    <dbReference type="NCBI Taxonomy" id="214687"/>
    <lineage>
        <taxon>Eukaryota</taxon>
        <taxon>Viridiplantae</taxon>
        <taxon>Streptophyta</taxon>
        <taxon>Embryophyta</taxon>
        <taxon>Tracheophyta</taxon>
        <taxon>Spermatophyta</taxon>
        <taxon>Magnoliopsida</taxon>
        <taxon>Liliopsida</taxon>
        <taxon>Zingiberales</taxon>
        <taxon>Musaceae</taxon>
        <taxon>Musa</taxon>
    </lineage>
</organism>
<dbReference type="InParanoid" id="A0A804HNI1"/>
<proteinExistence type="predicted"/>
<protein>
    <submittedName>
        <fullName evidence="1">Uncharacterized protein</fullName>
    </submittedName>
</protein>
<keyword evidence="2" id="KW-1185">Reference proteome</keyword>
<evidence type="ECO:0000313" key="2">
    <source>
        <dbReference type="Proteomes" id="UP000012960"/>
    </source>
</evidence>
<reference evidence="1" key="1">
    <citation type="submission" date="2021-05" db="UniProtKB">
        <authorList>
            <consortium name="EnsemblPlants"/>
        </authorList>
    </citation>
    <scope>IDENTIFICATION</scope>
    <source>
        <strain evidence="1">subsp. malaccensis</strain>
    </source>
</reference>
<dbReference type="EnsemblPlants" id="Ma00_t05250.1">
    <property type="protein sequence ID" value="Ma00_p05250.1"/>
    <property type="gene ID" value="Ma00_g05250"/>
</dbReference>
<dbReference type="Proteomes" id="UP000012960">
    <property type="component" value="Unplaced"/>
</dbReference>
<evidence type="ECO:0000313" key="1">
    <source>
        <dbReference type="EnsemblPlants" id="Ma00_p05250.1"/>
    </source>
</evidence>
<dbReference type="AlphaFoldDB" id="A0A804HNI1"/>
<dbReference type="PROSITE" id="PS50096">
    <property type="entry name" value="IQ"/>
    <property type="match status" value="1"/>
</dbReference>
<name>A0A804HNI1_MUSAM</name>
<accession>A0A804HNI1</accession>
<dbReference type="Gramene" id="Ma00_t05250.1">
    <property type="protein sequence ID" value="Ma00_p05250.1"/>
    <property type="gene ID" value="Ma00_g05250"/>
</dbReference>